<name>A0A1G7Q0V2_9PROT</name>
<dbReference type="InterPro" id="IPR042099">
    <property type="entry name" value="ANL_N_sf"/>
</dbReference>
<dbReference type="InterPro" id="IPR020845">
    <property type="entry name" value="AMP-binding_CS"/>
</dbReference>
<dbReference type="GO" id="GO:0016405">
    <property type="term" value="F:CoA-ligase activity"/>
    <property type="evidence" value="ECO:0007669"/>
    <property type="project" value="UniProtKB-ARBA"/>
</dbReference>
<dbReference type="Pfam" id="PF13193">
    <property type="entry name" value="AMP-binding_C"/>
    <property type="match status" value="1"/>
</dbReference>
<dbReference type="SUPFAM" id="SSF56801">
    <property type="entry name" value="Acetyl-CoA synthetase-like"/>
    <property type="match status" value="1"/>
</dbReference>
<dbReference type="EMBL" id="FNCE01000003">
    <property type="protein sequence ID" value="SDF92101.1"/>
    <property type="molecule type" value="Genomic_DNA"/>
</dbReference>
<dbReference type="RefSeq" id="WP_090019296.1">
    <property type="nucleotide sequence ID" value="NZ_FNCE01000003.1"/>
</dbReference>
<dbReference type="Pfam" id="PF00501">
    <property type="entry name" value="AMP-binding"/>
    <property type="match status" value="1"/>
</dbReference>
<dbReference type="FunFam" id="3.30.300.30:FF:000005">
    <property type="entry name" value="Acyl-coenzyme A synthetase ACSM5, mitochondrial"/>
    <property type="match status" value="1"/>
</dbReference>
<evidence type="ECO:0000313" key="8">
    <source>
        <dbReference type="Proteomes" id="UP000199415"/>
    </source>
</evidence>
<accession>A0A1G7Q0V2</accession>
<dbReference type="GO" id="GO:0006633">
    <property type="term" value="P:fatty acid biosynthetic process"/>
    <property type="evidence" value="ECO:0007669"/>
    <property type="project" value="TreeGrafter"/>
</dbReference>
<reference evidence="7 8" key="1">
    <citation type="submission" date="2016-10" db="EMBL/GenBank/DDBJ databases">
        <authorList>
            <person name="de Groot N.N."/>
        </authorList>
    </citation>
    <scope>NUCLEOTIDE SEQUENCE [LARGE SCALE GENOMIC DNA]</scope>
    <source>
        <strain evidence="7 8">DSM 25584</strain>
    </source>
</reference>
<dbReference type="GO" id="GO:0006637">
    <property type="term" value="P:acyl-CoA metabolic process"/>
    <property type="evidence" value="ECO:0007669"/>
    <property type="project" value="TreeGrafter"/>
</dbReference>
<dbReference type="Gene3D" id="3.40.50.12780">
    <property type="entry name" value="N-terminal domain of ligase-like"/>
    <property type="match status" value="1"/>
</dbReference>
<evidence type="ECO:0000259" key="5">
    <source>
        <dbReference type="Pfam" id="PF00501"/>
    </source>
</evidence>
<keyword evidence="2" id="KW-0436">Ligase</keyword>
<dbReference type="Proteomes" id="UP000199415">
    <property type="component" value="Unassembled WGS sequence"/>
</dbReference>
<keyword evidence="8" id="KW-1185">Reference proteome</keyword>
<dbReference type="PROSITE" id="PS00455">
    <property type="entry name" value="AMP_BINDING"/>
    <property type="match status" value="1"/>
</dbReference>
<dbReference type="OrthoDB" id="4471305at2"/>
<evidence type="ECO:0000256" key="1">
    <source>
        <dbReference type="ARBA" id="ARBA00006432"/>
    </source>
</evidence>
<sequence>MLPAARGYDALVRQFRWEIPERFNIGVEVCDRWAERTPDAPALVQWTDGGVQEMPFRELRRRADALANALAGLGVRRGQRVGILLPQCPEAAIAHIAVYKLGAVAVPLFTLFGADALAFRLGDSEAVALIGTPDGLATVDAVADRVPALTHHIAVGGPAPGAHAFEDLLAQSRDRFTAADTAADDPALVIYTSGTTGQPKGALHAHRVLAGHLPGVEFPHEMFPQPGDRFWTPADWAWIGGLLDVLLPSLAHAVPVVAHRFAKFDPEQAFRLMAETGVRNSFMPPTALKMLRQVERPVERFGVRPRTLASGGETLGSGLLDWGRATFGLTINEFYGQTECNLIVGNCAGQLDSRPGSMGKPIPGHTVAVVDGDGTPLPPGAEGTVAVKRPDPAMFLEYLNRPEATAEKFAGDWMLTGDTATTDADGYLWFVGRDDDVISSGGYRIGPGEVEDSLGRHPAVAMAAVVGVPDELRGQRVKAFVVLQGGHAPSEELTRELQRHVKTNLAAHEYPREIEYVPGLPLTATGKIKRKDLREQGSGACPSG</sequence>
<dbReference type="AlphaFoldDB" id="A0A1G7Q0V2"/>
<dbReference type="GO" id="GO:0015645">
    <property type="term" value="F:fatty acid ligase activity"/>
    <property type="evidence" value="ECO:0007669"/>
    <property type="project" value="TreeGrafter"/>
</dbReference>
<evidence type="ECO:0000256" key="3">
    <source>
        <dbReference type="ARBA" id="ARBA00022741"/>
    </source>
</evidence>
<evidence type="ECO:0000313" key="7">
    <source>
        <dbReference type="EMBL" id="SDF92101.1"/>
    </source>
</evidence>
<dbReference type="InterPro" id="IPR045851">
    <property type="entry name" value="AMP-bd_C_sf"/>
</dbReference>
<proteinExistence type="inferred from homology"/>
<protein>
    <submittedName>
        <fullName evidence="7">Acetyl-CoA synthetase</fullName>
    </submittedName>
</protein>
<feature type="domain" description="AMP-dependent synthetase/ligase" evidence="5">
    <location>
        <begin position="31"/>
        <end position="398"/>
    </location>
</feature>
<evidence type="ECO:0000256" key="2">
    <source>
        <dbReference type="ARBA" id="ARBA00022598"/>
    </source>
</evidence>
<dbReference type="InterPro" id="IPR025110">
    <property type="entry name" value="AMP-bd_C"/>
</dbReference>
<dbReference type="STRING" id="1082479.SAMN05216241_103172"/>
<dbReference type="InterPro" id="IPR000873">
    <property type="entry name" value="AMP-dep_synth/lig_dom"/>
</dbReference>
<dbReference type="PANTHER" id="PTHR43605">
    <property type="entry name" value="ACYL-COENZYME A SYNTHETASE"/>
    <property type="match status" value="1"/>
</dbReference>
<keyword evidence="4" id="KW-0067">ATP-binding</keyword>
<evidence type="ECO:0000259" key="6">
    <source>
        <dbReference type="Pfam" id="PF13193"/>
    </source>
</evidence>
<dbReference type="Gene3D" id="3.30.300.30">
    <property type="match status" value="1"/>
</dbReference>
<evidence type="ECO:0000256" key="4">
    <source>
        <dbReference type="ARBA" id="ARBA00022840"/>
    </source>
</evidence>
<dbReference type="PANTHER" id="PTHR43605:SF10">
    <property type="entry name" value="ACYL-COA SYNTHETASE MEDIUM CHAIN FAMILY MEMBER 3"/>
    <property type="match status" value="1"/>
</dbReference>
<gene>
    <name evidence="7" type="ORF">SAMN05216241_103172</name>
</gene>
<dbReference type="GO" id="GO:0005524">
    <property type="term" value="F:ATP binding"/>
    <property type="evidence" value="ECO:0007669"/>
    <property type="project" value="UniProtKB-KW"/>
</dbReference>
<keyword evidence="3" id="KW-0547">Nucleotide-binding</keyword>
<dbReference type="GO" id="GO:0004321">
    <property type="term" value="F:fatty-acyl-CoA synthase activity"/>
    <property type="evidence" value="ECO:0007669"/>
    <property type="project" value="TreeGrafter"/>
</dbReference>
<feature type="domain" description="AMP-binding enzyme C-terminal" evidence="6">
    <location>
        <begin position="449"/>
        <end position="527"/>
    </location>
</feature>
<dbReference type="InterPro" id="IPR051087">
    <property type="entry name" value="Mitochondrial_ACSM"/>
</dbReference>
<organism evidence="7 8">
    <name type="scientific">Limimonas halophila</name>
    <dbReference type="NCBI Taxonomy" id="1082479"/>
    <lineage>
        <taxon>Bacteria</taxon>
        <taxon>Pseudomonadati</taxon>
        <taxon>Pseudomonadota</taxon>
        <taxon>Alphaproteobacteria</taxon>
        <taxon>Rhodospirillales</taxon>
        <taxon>Rhodovibrionaceae</taxon>
        <taxon>Limimonas</taxon>
    </lineage>
</organism>
<comment type="similarity">
    <text evidence="1">Belongs to the ATP-dependent AMP-binding enzyme family.</text>
</comment>